<feature type="domain" description="CN hydrolase" evidence="1">
    <location>
        <begin position="1"/>
        <end position="235"/>
    </location>
</feature>
<dbReference type="PANTHER" id="PTHR23088:SF27">
    <property type="entry name" value="DEAMINATED GLUTATHIONE AMIDASE"/>
    <property type="match status" value="1"/>
</dbReference>
<sequence>MKVELVQLAGRDGDTAYNLERTLQAIHASAPDTDLLVFPETQLMGFPTEQNISRIAEPLDGPAVSAVIEAARAKNVGVGVGLAEAGEDGQFYNTTVLITAEGIALKYRKTHLWASDKGIFTPGDRYATALFKGVRVGLLICFDIEFPESARALGQLGAELLLVTNGNMDPYGPTHRTAIGGRAMENQAYAVMVNRVGAGDGELVFAGGSTVVDPYGQVLCEAGREPCRMHMELDLARVQEARRDYSYLDERRFELPGQLIEHADGLREFLINRR</sequence>
<dbReference type="InterPro" id="IPR044083">
    <property type="entry name" value="RamA-like"/>
</dbReference>
<organism evidence="2 3">
    <name type="scientific">Pseudomonas cremoricolorata</name>
    <dbReference type="NCBI Taxonomy" id="157783"/>
    <lineage>
        <taxon>Bacteria</taxon>
        <taxon>Pseudomonadati</taxon>
        <taxon>Pseudomonadota</taxon>
        <taxon>Gammaproteobacteria</taxon>
        <taxon>Pseudomonadales</taxon>
        <taxon>Pseudomonadaceae</taxon>
        <taxon>Pseudomonas</taxon>
    </lineage>
</organism>
<dbReference type="OrthoDB" id="9803803at2"/>
<dbReference type="InterPro" id="IPR003010">
    <property type="entry name" value="C-N_Hydrolase"/>
</dbReference>
<proteinExistence type="predicted"/>
<dbReference type="STRING" id="157783.LK03_17965"/>
<keyword evidence="2" id="KW-0378">Hydrolase</keyword>
<dbReference type="InterPro" id="IPR036526">
    <property type="entry name" value="C-N_Hydrolase_sf"/>
</dbReference>
<dbReference type="Proteomes" id="UP000029493">
    <property type="component" value="Chromosome"/>
</dbReference>
<evidence type="ECO:0000259" key="1">
    <source>
        <dbReference type="PROSITE" id="PS50263"/>
    </source>
</evidence>
<dbReference type="Pfam" id="PF00795">
    <property type="entry name" value="CN_hydrolase"/>
    <property type="match status" value="1"/>
</dbReference>
<dbReference type="PROSITE" id="PS50263">
    <property type="entry name" value="CN_HYDROLASE"/>
    <property type="match status" value="1"/>
</dbReference>
<dbReference type="Gene3D" id="3.60.110.10">
    <property type="entry name" value="Carbon-nitrogen hydrolase"/>
    <property type="match status" value="1"/>
</dbReference>
<dbReference type="EMBL" id="CP009455">
    <property type="protein sequence ID" value="AIR91034.1"/>
    <property type="molecule type" value="Genomic_DNA"/>
</dbReference>
<gene>
    <name evidence="2" type="ORF">LK03_17965</name>
</gene>
<accession>A0A089WUZ7</accession>
<dbReference type="eggNOG" id="COG0388">
    <property type="taxonomic scope" value="Bacteria"/>
</dbReference>
<dbReference type="RefSeq" id="WP_038413709.1">
    <property type="nucleotide sequence ID" value="NZ_CP009455.1"/>
</dbReference>
<dbReference type="PANTHER" id="PTHR23088">
    <property type="entry name" value="NITRILASE-RELATED"/>
    <property type="match status" value="1"/>
</dbReference>
<dbReference type="GO" id="GO:0016787">
    <property type="term" value="F:hydrolase activity"/>
    <property type="evidence" value="ECO:0007669"/>
    <property type="project" value="UniProtKB-KW"/>
</dbReference>
<dbReference type="KEGG" id="psw:LK03_17965"/>
<reference evidence="2 3" key="1">
    <citation type="submission" date="2014-09" db="EMBL/GenBank/DDBJ databases">
        <authorList>
            <person name="Chan K.-G."/>
        </authorList>
    </citation>
    <scope>NUCLEOTIDE SEQUENCE [LARGE SCALE GENOMIC DNA]</scope>
    <source>
        <strain evidence="2 3">ND07</strain>
    </source>
</reference>
<protein>
    <submittedName>
        <fullName evidence="2">Carbon-nitrogen hydrolase</fullName>
    </submittedName>
</protein>
<dbReference type="SUPFAM" id="SSF56317">
    <property type="entry name" value="Carbon-nitrogen hydrolase"/>
    <property type="match status" value="1"/>
</dbReference>
<keyword evidence="3" id="KW-1185">Reference proteome</keyword>
<evidence type="ECO:0000313" key="2">
    <source>
        <dbReference type="EMBL" id="AIR91034.1"/>
    </source>
</evidence>
<dbReference type="CDD" id="cd07576">
    <property type="entry name" value="R-amidase_like"/>
    <property type="match status" value="1"/>
</dbReference>
<name>A0A089WUZ7_9PSED</name>
<evidence type="ECO:0000313" key="3">
    <source>
        <dbReference type="Proteomes" id="UP000029493"/>
    </source>
</evidence>
<dbReference type="AlphaFoldDB" id="A0A089WUZ7"/>